<protein>
    <recommendedName>
        <fullName evidence="4">DUF4252 domain-containing protein</fullName>
    </recommendedName>
</protein>
<keyword evidence="3" id="KW-1185">Reference proteome</keyword>
<comment type="caution">
    <text evidence="2">The sequence shown here is derived from an EMBL/GenBank/DDBJ whole genome shotgun (WGS) entry which is preliminary data.</text>
</comment>
<dbReference type="Proteomes" id="UP000005566">
    <property type="component" value="Unassembled WGS sequence"/>
</dbReference>
<feature type="chain" id="PRO_5003609482" description="DUF4252 domain-containing protein" evidence="1">
    <location>
        <begin position="20"/>
        <end position="176"/>
    </location>
</feature>
<evidence type="ECO:0000256" key="1">
    <source>
        <dbReference type="SAM" id="SignalP"/>
    </source>
</evidence>
<gene>
    <name evidence="2" type="ORF">HJ01_00054</name>
</gene>
<evidence type="ECO:0008006" key="4">
    <source>
        <dbReference type="Google" id="ProtNLM"/>
    </source>
</evidence>
<reference evidence="2 3" key="1">
    <citation type="journal article" date="2014" name="Acta Crystallogr. D">
        <title>Structure-based characterization and antifreeze properties of a hyperactive ice-binding protein from the Antarctic bacterium Flavobacterium frigoris PS1.</title>
        <authorList>
            <person name="Do H."/>
            <person name="Kim S.J."/>
            <person name="Kim H.J."/>
            <person name="Lee J.H."/>
        </authorList>
    </citation>
    <scope>NUCLEOTIDE SEQUENCE [LARGE SCALE GENOMIC DNA]</scope>
    <source>
        <strain evidence="2 3">PS1</strain>
    </source>
</reference>
<evidence type="ECO:0000313" key="3">
    <source>
        <dbReference type="Proteomes" id="UP000005566"/>
    </source>
</evidence>
<name>H7FLK6_FLAFP</name>
<dbReference type="Pfam" id="PF14060">
    <property type="entry name" value="DUF4252"/>
    <property type="match status" value="1"/>
</dbReference>
<dbReference type="OrthoDB" id="705638at2"/>
<dbReference type="EMBL" id="AHKF01000004">
    <property type="protein sequence ID" value="EIA10548.1"/>
    <property type="molecule type" value="Genomic_DNA"/>
</dbReference>
<dbReference type="PATRIC" id="fig|1086011.3.peg.51"/>
<dbReference type="InterPro" id="IPR025348">
    <property type="entry name" value="DUF4252"/>
</dbReference>
<accession>H7FLK6</accession>
<sequence length="176" mass="19509">MKKIIITLVIALIATPFFAQSAFDKFDGQDDVTSIVVNRKMFDLMSKVKVDASDKETQQYMNLIKKLDNLKVFTTSNSRATGEMKSAAEKYVKTAGLEELMRVNDSGKNIKILVKSGATDSQIKELLMFIEGGSRSNETVLMSLTGNFDLNEISILTDKMRIPGGDELKKATKGKK</sequence>
<dbReference type="eggNOG" id="ENOG502ZC31">
    <property type="taxonomic scope" value="Bacteria"/>
</dbReference>
<dbReference type="AlphaFoldDB" id="H7FLK6"/>
<dbReference type="STRING" id="1086011.HJ01_00054"/>
<evidence type="ECO:0000313" key="2">
    <source>
        <dbReference type="EMBL" id="EIA10548.1"/>
    </source>
</evidence>
<keyword evidence="1" id="KW-0732">Signal</keyword>
<feature type="signal peptide" evidence="1">
    <location>
        <begin position="1"/>
        <end position="19"/>
    </location>
</feature>
<organism evidence="2 3">
    <name type="scientific">Flavobacterium frigoris (strain PS1)</name>
    <dbReference type="NCBI Taxonomy" id="1086011"/>
    <lineage>
        <taxon>Bacteria</taxon>
        <taxon>Pseudomonadati</taxon>
        <taxon>Bacteroidota</taxon>
        <taxon>Flavobacteriia</taxon>
        <taxon>Flavobacteriales</taxon>
        <taxon>Flavobacteriaceae</taxon>
        <taxon>Flavobacterium</taxon>
    </lineage>
</organism>
<proteinExistence type="predicted"/>
<dbReference type="RefSeq" id="WP_007136231.1">
    <property type="nucleotide sequence ID" value="NZ_AHKF01000004.1"/>
</dbReference>